<dbReference type="OrthoDB" id="10311742at2759"/>
<evidence type="ECO:0000313" key="2">
    <source>
        <dbReference type="Proteomes" id="UP000030762"/>
    </source>
</evidence>
<accession>T0RAW2</accession>
<proteinExistence type="predicted"/>
<keyword evidence="2" id="KW-1185">Reference proteome</keyword>
<protein>
    <submittedName>
        <fullName evidence="1">Uncharacterized protein</fullName>
    </submittedName>
</protein>
<dbReference type="Proteomes" id="UP000030762">
    <property type="component" value="Unassembled WGS sequence"/>
</dbReference>
<dbReference type="GeneID" id="19956169"/>
<dbReference type="RefSeq" id="XP_008619836.1">
    <property type="nucleotide sequence ID" value="XM_008621614.1"/>
</dbReference>
<dbReference type="InParanoid" id="T0RAW2"/>
<dbReference type="VEuPathDB" id="FungiDB:SDRG_15442"/>
<sequence length="75" mass="8149">MNSPITFDVCATSPVQFGAPSIEAPMTESMDGQWVSSDDALHQVKEASSLGAWMLDMALDVPMSQLQSTQVYVRI</sequence>
<gene>
    <name evidence="1" type="ORF">SDRG_15442</name>
</gene>
<organism evidence="1 2">
    <name type="scientific">Saprolegnia diclina (strain VS20)</name>
    <dbReference type="NCBI Taxonomy" id="1156394"/>
    <lineage>
        <taxon>Eukaryota</taxon>
        <taxon>Sar</taxon>
        <taxon>Stramenopiles</taxon>
        <taxon>Oomycota</taxon>
        <taxon>Saprolegniomycetes</taxon>
        <taxon>Saprolegniales</taxon>
        <taxon>Saprolegniaceae</taxon>
        <taxon>Saprolegnia</taxon>
    </lineage>
</organism>
<evidence type="ECO:0000313" key="1">
    <source>
        <dbReference type="EMBL" id="EQC26712.1"/>
    </source>
</evidence>
<name>T0RAW2_SAPDV</name>
<reference evidence="1 2" key="1">
    <citation type="submission" date="2012-04" db="EMBL/GenBank/DDBJ databases">
        <title>The Genome Sequence of Saprolegnia declina VS20.</title>
        <authorList>
            <consortium name="The Broad Institute Genome Sequencing Platform"/>
            <person name="Russ C."/>
            <person name="Nusbaum C."/>
            <person name="Tyler B."/>
            <person name="van West P."/>
            <person name="Dieguez-Uribeondo J."/>
            <person name="de Bruijn I."/>
            <person name="Tripathy S."/>
            <person name="Jiang R."/>
            <person name="Young S.K."/>
            <person name="Zeng Q."/>
            <person name="Gargeya S."/>
            <person name="Fitzgerald M."/>
            <person name="Haas B."/>
            <person name="Abouelleil A."/>
            <person name="Alvarado L."/>
            <person name="Arachchi H.M."/>
            <person name="Berlin A."/>
            <person name="Chapman S.B."/>
            <person name="Goldberg J."/>
            <person name="Griggs A."/>
            <person name="Gujja S."/>
            <person name="Hansen M."/>
            <person name="Howarth C."/>
            <person name="Imamovic A."/>
            <person name="Larimer J."/>
            <person name="McCowen C."/>
            <person name="Montmayeur A."/>
            <person name="Murphy C."/>
            <person name="Neiman D."/>
            <person name="Pearson M."/>
            <person name="Priest M."/>
            <person name="Roberts A."/>
            <person name="Saif S."/>
            <person name="Shea T."/>
            <person name="Sisk P."/>
            <person name="Sykes S."/>
            <person name="Wortman J."/>
            <person name="Nusbaum C."/>
            <person name="Birren B."/>
        </authorList>
    </citation>
    <scope>NUCLEOTIDE SEQUENCE [LARGE SCALE GENOMIC DNA]</scope>
    <source>
        <strain evidence="1 2">VS20</strain>
    </source>
</reference>
<dbReference type="AlphaFoldDB" id="T0RAW2"/>
<dbReference type="OMA" id="HATSPMQ"/>
<dbReference type="EMBL" id="JH767223">
    <property type="protein sequence ID" value="EQC26712.1"/>
    <property type="molecule type" value="Genomic_DNA"/>
</dbReference>